<protein>
    <submittedName>
        <fullName evidence="9">Sodium:alanine symporter family protein</fullName>
    </submittedName>
</protein>
<keyword evidence="5 8" id="KW-0812">Transmembrane</keyword>
<dbReference type="STRING" id="1646377.BS640_01570"/>
<feature type="transmembrane region" description="Helical" evidence="8">
    <location>
        <begin position="298"/>
        <end position="322"/>
    </location>
</feature>
<evidence type="ECO:0000256" key="6">
    <source>
        <dbReference type="ARBA" id="ARBA00022989"/>
    </source>
</evidence>
<sequence length="470" mass="51201">MASLLNFLDDILWESILIYFLLGFGIYLTLRTRFIQFRRWREMFLCLRRNKSADARGVSSFQSLAVTLSGRIGVGSLTGVAMAITTGGPGAIFWMWIITLLGMPIALIENTLAQVFKTTDNKMQFRGGPSEYMSRGLGMRWMGVLFSVLMILIVGFVFNVLQAKAVTQAVAVAFNLTPWHISIALGILFALTLAGGLRTLVKVSVWLAPIMCLSYMLLAFWVMAVNVDRLPEVFLLIFKSAFGFQEFAAGALGYGVTIAMTQGIQQGLFSNEAGSGSTPHIAAMAASRHPANQGFTQMLGVLVDTFVVCSATAMIILSSGMLTAPTDKISGITLLTQAVSGSIGSFGPQLLAIFMLIFGFTTMMTNCMYAENNLLFLQRGKTGSLYLLRLAMLVMLLVGSFIGTPLLMQTASISLAVITMINLTALLLLSGLALKVVRDFERQRVMGREPVFNSGSFPELKGQLQDGIWK</sequence>
<dbReference type="NCBIfam" id="TIGR00835">
    <property type="entry name" value="agcS"/>
    <property type="match status" value="1"/>
</dbReference>
<organism evidence="9 10">
    <name type="scientific">Rouxiella badensis</name>
    <dbReference type="NCBI Taxonomy" id="1646377"/>
    <lineage>
        <taxon>Bacteria</taxon>
        <taxon>Pseudomonadati</taxon>
        <taxon>Pseudomonadota</taxon>
        <taxon>Gammaproteobacteria</taxon>
        <taxon>Enterobacterales</taxon>
        <taxon>Yersiniaceae</taxon>
        <taxon>Rouxiella</taxon>
    </lineage>
</organism>
<dbReference type="AlphaFoldDB" id="A0A1X0WK75"/>
<feature type="transmembrane region" description="Helical" evidence="8">
    <location>
        <begin position="233"/>
        <end position="256"/>
    </location>
</feature>
<comment type="similarity">
    <text evidence="2 8">Belongs to the alanine or glycine:cation symporter (AGCS) (TC 2.A.25) family.</text>
</comment>
<dbReference type="PANTHER" id="PTHR30330">
    <property type="entry name" value="AGSS FAMILY TRANSPORTER, SODIUM-ALANINE"/>
    <property type="match status" value="1"/>
</dbReference>
<evidence type="ECO:0000313" key="9">
    <source>
        <dbReference type="EMBL" id="ORJ27182.1"/>
    </source>
</evidence>
<name>A0A1X0WK75_9GAMM</name>
<dbReference type="PROSITE" id="PS00873">
    <property type="entry name" value="NA_ALANINE_SYMP"/>
    <property type="match status" value="1"/>
</dbReference>
<dbReference type="GO" id="GO:0005886">
    <property type="term" value="C:plasma membrane"/>
    <property type="evidence" value="ECO:0007669"/>
    <property type="project" value="UniProtKB-SubCell"/>
</dbReference>
<evidence type="ECO:0000256" key="2">
    <source>
        <dbReference type="ARBA" id="ARBA00009261"/>
    </source>
</evidence>
<dbReference type="InterPro" id="IPR001463">
    <property type="entry name" value="Na/Ala_symport"/>
</dbReference>
<keyword evidence="8" id="KW-0997">Cell inner membrane</keyword>
<feature type="transmembrane region" description="Helical" evidence="8">
    <location>
        <begin position="204"/>
        <end position="227"/>
    </location>
</feature>
<feature type="transmembrane region" description="Helical" evidence="8">
    <location>
        <begin position="342"/>
        <end position="365"/>
    </location>
</feature>
<evidence type="ECO:0000256" key="3">
    <source>
        <dbReference type="ARBA" id="ARBA00022448"/>
    </source>
</evidence>
<dbReference type="PRINTS" id="PR00175">
    <property type="entry name" value="NAALASMPORT"/>
</dbReference>
<dbReference type="EMBL" id="MRWE01000002">
    <property type="protein sequence ID" value="ORJ27182.1"/>
    <property type="molecule type" value="Genomic_DNA"/>
</dbReference>
<dbReference type="Proteomes" id="UP000192536">
    <property type="component" value="Unassembled WGS sequence"/>
</dbReference>
<keyword evidence="7 8" id="KW-0472">Membrane</keyword>
<reference evidence="9 10" key="1">
    <citation type="journal article" date="2017" name="Int. J. Syst. Evol. Microbiol.">
        <title>Rouxiella badensis sp. nov. and Rouxiella silvae sp. nov. isolated from peat bog soil in Germany and emendation of the genus description.</title>
        <authorList>
            <person name="Le Fleche-Mateos A."/>
            <person name="Kugler J.H."/>
            <person name="Hansen S.H."/>
            <person name="Syldatk C."/>
            <person name="Hausmann R."/>
            <person name="Lomprez F."/>
            <person name="Vandenbogaert M."/>
            <person name="Manuguerra J.C."/>
            <person name="Grimont P.A."/>
        </authorList>
    </citation>
    <scope>NUCLEOTIDE SEQUENCE [LARGE SCALE GENOMIC DNA]</scope>
    <source>
        <strain evidence="9 10">DSM 100043</strain>
    </source>
</reference>
<keyword evidence="4" id="KW-1003">Cell membrane</keyword>
<dbReference type="PANTHER" id="PTHR30330:SF1">
    <property type="entry name" value="AMINO-ACID CARRIER PROTEIN ALST"/>
    <property type="match status" value="1"/>
</dbReference>
<feature type="transmembrane region" description="Helical" evidence="8">
    <location>
        <begin position="137"/>
        <end position="158"/>
    </location>
</feature>
<keyword evidence="3 8" id="KW-0813">Transport</keyword>
<feature type="transmembrane region" description="Helical" evidence="8">
    <location>
        <begin position="12"/>
        <end position="30"/>
    </location>
</feature>
<evidence type="ECO:0000256" key="7">
    <source>
        <dbReference type="ARBA" id="ARBA00023136"/>
    </source>
</evidence>
<dbReference type="Pfam" id="PF01235">
    <property type="entry name" value="Na_Ala_symp"/>
    <property type="match status" value="1"/>
</dbReference>
<keyword evidence="8" id="KW-0769">Symport</keyword>
<evidence type="ECO:0000313" key="10">
    <source>
        <dbReference type="Proteomes" id="UP000192536"/>
    </source>
</evidence>
<proteinExistence type="inferred from homology"/>
<keyword evidence="6 8" id="KW-1133">Transmembrane helix</keyword>
<evidence type="ECO:0000256" key="4">
    <source>
        <dbReference type="ARBA" id="ARBA00022475"/>
    </source>
</evidence>
<accession>A0A1X0WK75</accession>
<comment type="subcellular location">
    <subcellularLocation>
        <location evidence="8">Cell inner membrane</location>
        <topology evidence="8">Multi-pass membrane protein</topology>
    </subcellularLocation>
    <subcellularLocation>
        <location evidence="1">Cell membrane</location>
        <topology evidence="1">Multi-pass membrane protein</topology>
    </subcellularLocation>
</comment>
<feature type="transmembrane region" description="Helical" evidence="8">
    <location>
        <begin position="64"/>
        <end position="85"/>
    </location>
</feature>
<evidence type="ECO:0000256" key="5">
    <source>
        <dbReference type="ARBA" id="ARBA00022692"/>
    </source>
</evidence>
<gene>
    <name evidence="9" type="ORF">BS640_01570</name>
</gene>
<feature type="transmembrane region" description="Helical" evidence="8">
    <location>
        <begin position="386"/>
        <end position="407"/>
    </location>
</feature>
<comment type="caution">
    <text evidence="9">The sequence shown here is derived from an EMBL/GenBank/DDBJ whole genome shotgun (WGS) entry which is preliminary data.</text>
</comment>
<evidence type="ECO:0000256" key="8">
    <source>
        <dbReference type="RuleBase" id="RU363064"/>
    </source>
</evidence>
<dbReference type="GeneID" id="93567633"/>
<feature type="transmembrane region" description="Helical" evidence="8">
    <location>
        <begin position="178"/>
        <end position="197"/>
    </location>
</feature>
<keyword evidence="10" id="KW-1185">Reference proteome</keyword>
<dbReference type="Gene3D" id="1.20.1740.10">
    <property type="entry name" value="Amino acid/polyamine transporter I"/>
    <property type="match status" value="1"/>
</dbReference>
<dbReference type="RefSeq" id="WP_017493004.1">
    <property type="nucleotide sequence ID" value="NZ_CP049603.1"/>
</dbReference>
<dbReference type="GO" id="GO:0005283">
    <property type="term" value="F:amino acid:sodium symporter activity"/>
    <property type="evidence" value="ECO:0007669"/>
    <property type="project" value="InterPro"/>
</dbReference>
<evidence type="ECO:0000256" key="1">
    <source>
        <dbReference type="ARBA" id="ARBA00004651"/>
    </source>
</evidence>
<feature type="transmembrane region" description="Helical" evidence="8">
    <location>
        <begin position="91"/>
        <end position="116"/>
    </location>
</feature>
<feature type="transmembrane region" description="Helical" evidence="8">
    <location>
        <begin position="413"/>
        <end position="434"/>
    </location>
</feature>